<evidence type="ECO:0000313" key="2">
    <source>
        <dbReference type="Proteomes" id="UP000234323"/>
    </source>
</evidence>
<proteinExistence type="predicted"/>
<organism evidence="1 2">
    <name type="scientific">Rhizophagus irregularis</name>
    <dbReference type="NCBI Taxonomy" id="588596"/>
    <lineage>
        <taxon>Eukaryota</taxon>
        <taxon>Fungi</taxon>
        <taxon>Fungi incertae sedis</taxon>
        <taxon>Mucoromycota</taxon>
        <taxon>Glomeromycotina</taxon>
        <taxon>Glomeromycetes</taxon>
        <taxon>Glomerales</taxon>
        <taxon>Glomeraceae</taxon>
        <taxon>Rhizophagus</taxon>
    </lineage>
</organism>
<accession>A0A2I1GGR3</accession>
<comment type="caution">
    <text evidence="1">The sequence shown here is derived from an EMBL/GenBank/DDBJ whole genome shotgun (WGS) entry which is preliminary data.</text>
</comment>
<sequence length="149" mass="17278">MEVSSSLRVNVKEEDIKSVFTEEYIVQKLHGEEMEPHKPFKDYFKDELDNKNFVVSNIHIITIIPATGSMHEPLFLPLRLLNDSDSINIGKNMKLFDDDVHPYFRISIADVGGYVITLEYYYDRFQDQLSKRTEEIKGTRSGKTINSSL</sequence>
<reference evidence="1 2" key="1">
    <citation type="submission" date="2015-10" db="EMBL/GenBank/DDBJ databases">
        <title>Genome analyses suggest a sexual origin of heterokaryosis in a supposedly ancient asexual fungus.</title>
        <authorList>
            <person name="Ropars J."/>
            <person name="Sedzielewska K."/>
            <person name="Noel J."/>
            <person name="Charron P."/>
            <person name="Farinelli L."/>
            <person name="Marton T."/>
            <person name="Kruger M."/>
            <person name="Pelin A."/>
            <person name="Brachmann A."/>
            <person name="Corradi N."/>
        </authorList>
    </citation>
    <scope>NUCLEOTIDE SEQUENCE [LARGE SCALE GENOMIC DNA]</scope>
    <source>
        <strain evidence="1 2">A4</strain>
    </source>
</reference>
<dbReference type="VEuPathDB" id="FungiDB:RhiirA1_460297"/>
<dbReference type="AlphaFoldDB" id="A0A2I1GGR3"/>
<keyword evidence="2" id="KW-1185">Reference proteome</keyword>
<evidence type="ECO:0000313" key="1">
    <source>
        <dbReference type="EMBL" id="PKY45830.1"/>
    </source>
</evidence>
<dbReference type="EMBL" id="LLXI01000412">
    <property type="protein sequence ID" value="PKY45830.1"/>
    <property type="molecule type" value="Genomic_DNA"/>
</dbReference>
<dbReference type="Proteomes" id="UP000234323">
    <property type="component" value="Unassembled WGS sequence"/>
</dbReference>
<protein>
    <submittedName>
        <fullName evidence="1">Uncharacterized protein</fullName>
    </submittedName>
</protein>
<gene>
    <name evidence="1" type="ORF">RhiirA4_460508</name>
</gene>
<name>A0A2I1GGR3_9GLOM</name>